<dbReference type="SUPFAM" id="SSF57850">
    <property type="entry name" value="RING/U-box"/>
    <property type="match status" value="1"/>
</dbReference>
<dbReference type="AlphaFoldDB" id="A0A665UDS9"/>
<dbReference type="InParanoid" id="A0A665UDS9"/>
<evidence type="ECO:0000313" key="7">
    <source>
        <dbReference type="Ensembl" id="ENSENLP00000017612.1"/>
    </source>
</evidence>
<dbReference type="Gene3D" id="3.30.40.10">
    <property type="entry name" value="Zinc/RING finger domain, C3HC4 (zinc finger)"/>
    <property type="match status" value="1"/>
</dbReference>
<accession>A0A665UDS9</accession>
<keyword evidence="1" id="KW-0479">Metal-binding</keyword>
<evidence type="ECO:0000259" key="6">
    <source>
        <dbReference type="PROSITE" id="PS50089"/>
    </source>
</evidence>
<dbReference type="InterPro" id="IPR001841">
    <property type="entry name" value="Znf_RING"/>
</dbReference>
<evidence type="ECO:0000313" key="8">
    <source>
        <dbReference type="Proteomes" id="UP000472264"/>
    </source>
</evidence>
<reference evidence="7" key="1">
    <citation type="submission" date="2021-04" db="EMBL/GenBank/DDBJ databases">
        <authorList>
            <consortium name="Wellcome Sanger Institute Data Sharing"/>
        </authorList>
    </citation>
    <scope>NUCLEOTIDE SEQUENCE [LARGE SCALE GENOMIC DNA]</scope>
</reference>
<gene>
    <name evidence="7" type="primary">si:ch73-335l21.4</name>
</gene>
<dbReference type="InterPro" id="IPR017907">
    <property type="entry name" value="Znf_RING_CS"/>
</dbReference>
<dbReference type="GO" id="GO:0061630">
    <property type="term" value="F:ubiquitin protein ligase activity"/>
    <property type="evidence" value="ECO:0007669"/>
    <property type="project" value="TreeGrafter"/>
</dbReference>
<dbReference type="OMA" id="CPRELHC"/>
<evidence type="ECO:0000256" key="2">
    <source>
        <dbReference type="ARBA" id="ARBA00022771"/>
    </source>
</evidence>
<evidence type="ECO:0000256" key="5">
    <source>
        <dbReference type="SAM" id="MobiDB-lite"/>
    </source>
</evidence>
<feature type="region of interest" description="Disordered" evidence="5">
    <location>
        <begin position="98"/>
        <end position="120"/>
    </location>
</feature>
<dbReference type="SMART" id="SM00184">
    <property type="entry name" value="RING"/>
    <property type="match status" value="1"/>
</dbReference>
<keyword evidence="3" id="KW-0862">Zinc</keyword>
<dbReference type="PANTHER" id="PTHR22791">
    <property type="entry name" value="RING-TYPE DOMAIN-CONTAINING PROTEIN"/>
    <property type="match status" value="1"/>
</dbReference>
<dbReference type="PROSITE" id="PS50089">
    <property type="entry name" value="ZF_RING_2"/>
    <property type="match status" value="1"/>
</dbReference>
<dbReference type="GO" id="GO:0016567">
    <property type="term" value="P:protein ubiquitination"/>
    <property type="evidence" value="ECO:0007669"/>
    <property type="project" value="TreeGrafter"/>
</dbReference>
<keyword evidence="2 4" id="KW-0863">Zinc-finger</keyword>
<dbReference type="Proteomes" id="UP000472264">
    <property type="component" value="Chromosome 18"/>
</dbReference>
<keyword evidence="8" id="KW-1185">Reference proteome</keyword>
<feature type="domain" description="RING-type" evidence="6">
    <location>
        <begin position="7"/>
        <end position="61"/>
    </location>
</feature>
<reference evidence="7" key="2">
    <citation type="submission" date="2025-08" db="UniProtKB">
        <authorList>
            <consortium name="Ensembl"/>
        </authorList>
    </citation>
    <scope>IDENTIFICATION</scope>
</reference>
<dbReference type="PANTHER" id="PTHR22791:SF14">
    <property type="entry name" value="RING FINGER PROTEIN 227"/>
    <property type="match status" value="1"/>
</dbReference>
<reference evidence="7" key="3">
    <citation type="submission" date="2025-09" db="UniProtKB">
        <authorList>
            <consortium name="Ensembl"/>
        </authorList>
    </citation>
    <scope>IDENTIFICATION</scope>
</reference>
<sequence length="162" mass="18384">MCSEFECGICYWTYDAGRRCPRELLCEHSFCESCLLALSRAPGAEEPSPGAGLAIVCPLCRQITPISAEGKMRAELRVDETVLERLWAAGLLDREEALPDTQAQDRDRDRDRDPSGRSAARKLGLSWKKIWRIISGKSSNNRENCMDRDDLRNFTLMACYMF</sequence>
<dbReference type="InterPro" id="IPR013083">
    <property type="entry name" value="Znf_RING/FYVE/PHD"/>
</dbReference>
<protein>
    <submittedName>
        <fullName evidence="7">RING finger protein 223-like</fullName>
    </submittedName>
</protein>
<dbReference type="OrthoDB" id="252722at2759"/>
<proteinExistence type="predicted"/>
<dbReference type="GO" id="GO:0008270">
    <property type="term" value="F:zinc ion binding"/>
    <property type="evidence" value="ECO:0007669"/>
    <property type="project" value="UniProtKB-KW"/>
</dbReference>
<dbReference type="InterPro" id="IPR051435">
    <property type="entry name" value="RING_finger_E3_ubiq-ligases"/>
</dbReference>
<evidence type="ECO:0000256" key="3">
    <source>
        <dbReference type="ARBA" id="ARBA00022833"/>
    </source>
</evidence>
<evidence type="ECO:0000256" key="1">
    <source>
        <dbReference type="ARBA" id="ARBA00022723"/>
    </source>
</evidence>
<dbReference type="Ensembl" id="ENSENLT00000018248.1">
    <property type="protein sequence ID" value="ENSENLP00000017612.1"/>
    <property type="gene ID" value="ENSENLG00000008080.1"/>
</dbReference>
<dbReference type="PROSITE" id="PS00518">
    <property type="entry name" value="ZF_RING_1"/>
    <property type="match status" value="1"/>
</dbReference>
<evidence type="ECO:0000256" key="4">
    <source>
        <dbReference type="PROSITE-ProRule" id="PRU00175"/>
    </source>
</evidence>
<name>A0A665UDS9_ECHNA</name>
<feature type="compositionally biased region" description="Basic and acidic residues" evidence="5">
    <location>
        <begin position="98"/>
        <end position="115"/>
    </location>
</feature>
<organism evidence="7 8">
    <name type="scientific">Echeneis naucrates</name>
    <name type="common">Live sharksucker</name>
    <dbReference type="NCBI Taxonomy" id="173247"/>
    <lineage>
        <taxon>Eukaryota</taxon>
        <taxon>Metazoa</taxon>
        <taxon>Chordata</taxon>
        <taxon>Craniata</taxon>
        <taxon>Vertebrata</taxon>
        <taxon>Euteleostomi</taxon>
        <taxon>Actinopterygii</taxon>
        <taxon>Neopterygii</taxon>
        <taxon>Teleostei</taxon>
        <taxon>Neoteleostei</taxon>
        <taxon>Acanthomorphata</taxon>
        <taxon>Carangaria</taxon>
        <taxon>Carangiformes</taxon>
        <taxon>Echeneidae</taxon>
        <taxon>Echeneis</taxon>
    </lineage>
</organism>